<evidence type="ECO:0000256" key="1">
    <source>
        <dbReference type="SAM" id="MobiDB-lite"/>
    </source>
</evidence>
<name>A0A2A9LZ95_BESBE</name>
<accession>A0A2A9LZ95</accession>
<keyword evidence="3" id="KW-1185">Reference proteome</keyword>
<feature type="compositionally biased region" description="Low complexity" evidence="1">
    <location>
        <begin position="178"/>
        <end position="190"/>
    </location>
</feature>
<reference evidence="2 3" key="1">
    <citation type="submission" date="2017-09" db="EMBL/GenBank/DDBJ databases">
        <title>Genome sequencing of Besnoitia besnoiti strain Bb-Ger1.</title>
        <authorList>
            <person name="Schares G."/>
            <person name="Venepally P."/>
            <person name="Lorenzi H.A."/>
        </authorList>
    </citation>
    <scope>NUCLEOTIDE SEQUENCE [LARGE SCALE GENOMIC DNA]</scope>
    <source>
        <strain evidence="2 3">Bb-Ger1</strain>
    </source>
</reference>
<organism evidence="2 3">
    <name type="scientific">Besnoitia besnoiti</name>
    <name type="common">Apicomplexan protozoan</name>
    <dbReference type="NCBI Taxonomy" id="94643"/>
    <lineage>
        <taxon>Eukaryota</taxon>
        <taxon>Sar</taxon>
        <taxon>Alveolata</taxon>
        <taxon>Apicomplexa</taxon>
        <taxon>Conoidasida</taxon>
        <taxon>Coccidia</taxon>
        <taxon>Eucoccidiorida</taxon>
        <taxon>Eimeriorina</taxon>
        <taxon>Sarcocystidae</taxon>
        <taxon>Besnoitia</taxon>
    </lineage>
</organism>
<proteinExistence type="predicted"/>
<dbReference type="GeneID" id="40308031"/>
<protein>
    <submittedName>
        <fullName evidence="2">Uncharacterized protein</fullName>
    </submittedName>
</protein>
<dbReference type="KEGG" id="bbes:BESB_029790"/>
<sequence>MEQRQQVAAQRSPVLPASPETQALAAAQQENWDKENAEAMMSGHEATRATRMGLGDGQPCGGRGSAVDDIGRSRVRQHEVKLLEQQSGRSLGGHGQRLLRCQEKAHPAPVHLHCSRKDALEPSPALIVLIDLLLDGRHWMTFACAGTLIVGCALRIVRAYLQEHGAAAATSSVSAAAHAPSSSGSATPGSNPKTGSPADQLPKPAPAEEGDKQTSSVKDSTPPSSNTVDTLKASGKDQDEAAAGAGDSETEFSSLTSTAGACESCLRTITIVQIAGTFAALALPSDFPAGALPADQLPFIPLTPLDRDQLALRLGEKIKASPMTEAGPYLPFA</sequence>
<gene>
    <name evidence="2" type="ORF">BESB_029790</name>
</gene>
<dbReference type="VEuPathDB" id="ToxoDB:BESB_029790"/>
<evidence type="ECO:0000313" key="3">
    <source>
        <dbReference type="Proteomes" id="UP000224006"/>
    </source>
</evidence>
<dbReference type="RefSeq" id="XP_029215114.1">
    <property type="nucleotide sequence ID" value="XM_029361647.1"/>
</dbReference>
<dbReference type="EMBL" id="NWUJ01000016">
    <property type="protein sequence ID" value="PFH31105.1"/>
    <property type="molecule type" value="Genomic_DNA"/>
</dbReference>
<dbReference type="AlphaFoldDB" id="A0A2A9LZ95"/>
<feature type="region of interest" description="Disordered" evidence="1">
    <location>
        <begin position="1"/>
        <end position="31"/>
    </location>
</feature>
<evidence type="ECO:0000313" key="2">
    <source>
        <dbReference type="EMBL" id="PFH31105.1"/>
    </source>
</evidence>
<dbReference type="Proteomes" id="UP000224006">
    <property type="component" value="Chromosome XIII"/>
</dbReference>
<comment type="caution">
    <text evidence="2">The sequence shown here is derived from an EMBL/GenBank/DDBJ whole genome shotgun (WGS) entry which is preliminary data.</text>
</comment>
<feature type="compositionally biased region" description="Polar residues" evidence="1">
    <location>
        <begin position="213"/>
        <end position="229"/>
    </location>
</feature>
<feature type="region of interest" description="Disordered" evidence="1">
    <location>
        <begin position="178"/>
        <end position="249"/>
    </location>
</feature>